<keyword evidence="9" id="KW-1185">Reference proteome</keyword>
<evidence type="ECO:0000256" key="7">
    <source>
        <dbReference type="RuleBase" id="RU368015"/>
    </source>
</evidence>
<dbReference type="AlphaFoldDB" id="A0A9W7M1Q8"/>
<evidence type="ECO:0000256" key="1">
    <source>
        <dbReference type="ARBA" id="ARBA00004141"/>
    </source>
</evidence>
<dbReference type="SUPFAM" id="SSF103481">
    <property type="entry name" value="Multidrug resistance efflux transporter EmrE"/>
    <property type="match status" value="1"/>
</dbReference>
<accession>A0A9W7M1Q8</accession>
<keyword evidence="4 7" id="KW-0812">Transmembrane</keyword>
<evidence type="ECO:0000256" key="6">
    <source>
        <dbReference type="ARBA" id="ARBA00023136"/>
    </source>
</evidence>
<dbReference type="EMBL" id="BSYR01000019">
    <property type="protein sequence ID" value="GMI82805.1"/>
    <property type="molecule type" value="Genomic_DNA"/>
</dbReference>
<feature type="transmembrane region" description="Helical" evidence="7">
    <location>
        <begin position="313"/>
        <end position="332"/>
    </location>
</feature>
<feature type="transmembrane region" description="Helical" evidence="7">
    <location>
        <begin position="16"/>
        <end position="40"/>
    </location>
</feature>
<dbReference type="InterPro" id="IPR030182">
    <property type="entry name" value="PUP_plant"/>
</dbReference>
<evidence type="ECO:0000256" key="3">
    <source>
        <dbReference type="ARBA" id="ARBA00022448"/>
    </source>
</evidence>
<dbReference type="GO" id="GO:0015211">
    <property type="term" value="F:purine nucleoside transmembrane transporter activity"/>
    <property type="evidence" value="ECO:0007669"/>
    <property type="project" value="UniProtKB-UniRule"/>
</dbReference>
<feature type="transmembrane region" description="Helical" evidence="7">
    <location>
        <begin position="286"/>
        <end position="307"/>
    </location>
</feature>
<dbReference type="Proteomes" id="UP001165190">
    <property type="component" value="Unassembled WGS sequence"/>
</dbReference>
<evidence type="ECO:0000256" key="4">
    <source>
        <dbReference type="ARBA" id="ARBA00022692"/>
    </source>
</evidence>
<keyword evidence="6 7" id="KW-0472">Membrane</keyword>
<feature type="transmembrane region" description="Helical" evidence="7">
    <location>
        <begin position="258"/>
        <end position="281"/>
    </location>
</feature>
<feature type="transmembrane region" description="Helical" evidence="7">
    <location>
        <begin position="115"/>
        <end position="140"/>
    </location>
</feature>
<proteinExistence type="inferred from homology"/>
<feature type="transmembrane region" description="Helical" evidence="7">
    <location>
        <begin position="147"/>
        <end position="167"/>
    </location>
</feature>
<protein>
    <recommendedName>
        <fullName evidence="7">Probable purine permease</fullName>
    </recommendedName>
</protein>
<feature type="transmembrane region" description="Helical" evidence="7">
    <location>
        <begin position="212"/>
        <end position="238"/>
    </location>
</feature>
<keyword evidence="3 7" id="KW-0813">Transport</keyword>
<evidence type="ECO:0000313" key="9">
    <source>
        <dbReference type="Proteomes" id="UP001165190"/>
    </source>
</evidence>
<evidence type="ECO:0000313" key="8">
    <source>
        <dbReference type="EMBL" id="GMI82805.1"/>
    </source>
</evidence>
<dbReference type="PANTHER" id="PTHR31376">
    <property type="entry name" value="OS09G0467300 PROTEIN-RELATED"/>
    <property type="match status" value="1"/>
</dbReference>
<sequence length="371" mass="40932">MEGKEPKPEDANMRTALLAINCVILTVGNSGGSLISRVYFVHGGKRIWFSSWLQTAAWPIYLLIMAGAYMYRSRTTEPTSENKLFYMKPTVFIASAIIGILTGLDNYFYAYGVSLLPVSTCNLILASQLAFTAGFAFLLVKQKFSAYSINAVFLLTIGAGILAVPTSGDEAENESKREYTVGFLMTLAASALYGLVLPLVELMYQKANQEITYALVLEIQLVTSVFATAFCTIGMLINNDFKVIGSEAREFDLGETKYYVVAVSSAILWQGYFLGGIGIVFCASSLLSGMVTAIQLPILEILAVIFFREKFEAEKGLSLVLSLWGFLSYFYSDIRSLQKTRKLKLKQKQTKETPETDIKSVELPNNLDTGV</sequence>
<evidence type="ECO:0000256" key="2">
    <source>
        <dbReference type="ARBA" id="ARBA00006213"/>
    </source>
</evidence>
<comment type="caution">
    <text evidence="8">The sequence shown here is derived from an EMBL/GenBank/DDBJ whole genome shotgun (WGS) entry which is preliminary data.</text>
</comment>
<feature type="transmembrane region" description="Helical" evidence="7">
    <location>
        <begin position="91"/>
        <end position="109"/>
    </location>
</feature>
<keyword evidence="5 7" id="KW-1133">Transmembrane helix</keyword>
<organism evidence="8 9">
    <name type="scientific">Hibiscus trionum</name>
    <name type="common">Flower of an hour</name>
    <dbReference type="NCBI Taxonomy" id="183268"/>
    <lineage>
        <taxon>Eukaryota</taxon>
        <taxon>Viridiplantae</taxon>
        <taxon>Streptophyta</taxon>
        <taxon>Embryophyta</taxon>
        <taxon>Tracheophyta</taxon>
        <taxon>Spermatophyta</taxon>
        <taxon>Magnoliopsida</taxon>
        <taxon>eudicotyledons</taxon>
        <taxon>Gunneridae</taxon>
        <taxon>Pentapetalae</taxon>
        <taxon>rosids</taxon>
        <taxon>malvids</taxon>
        <taxon>Malvales</taxon>
        <taxon>Malvaceae</taxon>
        <taxon>Malvoideae</taxon>
        <taxon>Hibiscus</taxon>
    </lineage>
</organism>
<comment type="subcellular location">
    <subcellularLocation>
        <location evidence="1 7">Membrane</location>
        <topology evidence="1 7">Multi-pass membrane protein</topology>
    </subcellularLocation>
</comment>
<dbReference type="InterPro" id="IPR037185">
    <property type="entry name" value="EmrE-like"/>
</dbReference>
<evidence type="ECO:0000256" key="5">
    <source>
        <dbReference type="ARBA" id="ARBA00022989"/>
    </source>
</evidence>
<dbReference type="OrthoDB" id="1865379at2759"/>
<dbReference type="GO" id="GO:0016020">
    <property type="term" value="C:membrane"/>
    <property type="evidence" value="ECO:0007669"/>
    <property type="project" value="UniProtKB-SubCell"/>
</dbReference>
<comment type="similarity">
    <text evidence="2 7">Belongs to the purine permeases (TC 2.A.7.14) family.</text>
</comment>
<feature type="transmembrane region" description="Helical" evidence="7">
    <location>
        <begin position="179"/>
        <end position="200"/>
    </location>
</feature>
<dbReference type="PANTHER" id="PTHR31376:SF1">
    <property type="entry name" value="PURINE PERMEASE 2"/>
    <property type="match status" value="1"/>
</dbReference>
<name>A0A9W7M1Q8_HIBTR</name>
<reference evidence="8" key="1">
    <citation type="submission" date="2023-05" db="EMBL/GenBank/DDBJ databases">
        <title>Genome and transcriptome analyses reveal genes involved in the formation of fine ridges on petal epidermal cells in Hibiscus trionum.</title>
        <authorList>
            <person name="Koshimizu S."/>
            <person name="Masuda S."/>
            <person name="Ishii T."/>
            <person name="Shirasu K."/>
            <person name="Hoshino A."/>
            <person name="Arita M."/>
        </authorList>
    </citation>
    <scope>NUCLEOTIDE SEQUENCE</scope>
    <source>
        <strain evidence="8">Hamamatsu line</strain>
    </source>
</reference>
<gene>
    <name evidence="8" type="ORF">HRI_001949800</name>
</gene>
<dbReference type="GO" id="GO:0005345">
    <property type="term" value="F:purine nucleobase transmembrane transporter activity"/>
    <property type="evidence" value="ECO:0007669"/>
    <property type="project" value="UniProtKB-UniRule"/>
</dbReference>
<feature type="transmembrane region" description="Helical" evidence="7">
    <location>
        <begin position="52"/>
        <end position="71"/>
    </location>
</feature>
<dbReference type="Pfam" id="PF16913">
    <property type="entry name" value="PUNUT"/>
    <property type="match status" value="1"/>
</dbReference>